<comment type="caution">
    <text evidence="2">The sequence shown here is derived from an EMBL/GenBank/DDBJ whole genome shotgun (WGS) entry which is preliminary data.</text>
</comment>
<evidence type="ECO:0000313" key="2">
    <source>
        <dbReference type="EMBL" id="OBI28323.1"/>
    </source>
</evidence>
<sequence>MAGHSPGGSGMTISDGGCAAAVVVAGAWVVVSAVVVGGAVVAVVVVGAVLVGGSVVLGGSELDGGGSVVGAGGVLSPGVVVWISTVLIGMALRAATAAGVAWTFVLVASTVTAVFLLGWRAVFALVARRAATGRE</sequence>
<reference evidence="3" key="1">
    <citation type="submission" date="2016-06" db="EMBL/GenBank/DDBJ databases">
        <authorList>
            <person name="Sutton G."/>
            <person name="Brinkac L."/>
            <person name="Sanka R."/>
            <person name="Adams M."/>
            <person name="Lau E."/>
            <person name="Sam S."/>
            <person name="Sreng N."/>
            <person name="Him V."/>
            <person name="Kerleguer A."/>
            <person name="Cheng S."/>
        </authorList>
    </citation>
    <scope>NUCLEOTIDE SEQUENCE [LARGE SCALE GENOMIC DNA]</scope>
    <source>
        <strain evidence="3">E1876</strain>
    </source>
</reference>
<protein>
    <recommendedName>
        <fullName evidence="4">Transmembrane protein</fullName>
    </recommendedName>
</protein>
<keyword evidence="1" id="KW-1133">Transmembrane helix</keyword>
<evidence type="ECO:0000313" key="3">
    <source>
        <dbReference type="Proteomes" id="UP000093943"/>
    </source>
</evidence>
<proteinExistence type="predicted"/>
<name>A0A1A2XT34_MYCSD</name>
<keyword evidence="1" id="KW-0472">Membrane</keyword>
<accession>A0A1A2XT34</accession>
<keyword evidence="1" id="KW-0812">Transmembrane</keyword>
<dbReference type="Proteomes" id="UP000093943">
    <property type="component" value="Unassembled WGS sequence"/>
</dbReference>
<feature type="transmembrane region" description="Helical" evidence="1">
    <location>
        <begin position="98"/>
        <end position="119"/>
    </location>
</feature>
<dbReference type="InterPro" id="IPR021414">
    <property type="entry name" value="DUF3054"/>
</dbReference>
<dbReference type="AlphaFoldDB" id="A0A1A2XT34"/>
<feature type="transmembrane region" description="Helical" evidence="1">
    <location>
        <begin position="69"/>
        <end position="92"/>
    </location>
</feature>
<dbReference type="Pfam" id="PF11255">
    <property type="entry name" value="DUF3054"/>
    <property type="match status" value="1"/>
</dbReference>
<organism evidence="2 3">
    <name type="scientific">Mycolicibacter sinensis (strain JDM601)</name>
    <name type="common">Mycobacterium sinense</name>
    <dbReference type="NCBI Taxonomy" id="875328"/>
    <lineage>
        <taxon>Bacteria</taxon>
        <taxon>Bacillati</taxon>
        <taxon>Actinomycetota</taxon>
        <taxon>Actinomycetes</taxon>
        <taxon>Mycobacteriales</taxon>
        <taxon>Mycobacteriaceae</taxon>
        <taxon>Mycolicibacter</taxon>
    </lineage>
</organism>
<feature type="transmembrane region" description="Helical" evidence="1">
    <location>
        <begin position="12"/>
        <end position="31"/>
    </location>
</feature>
<dbReference type="RefSeq" id="WP_065019289.1">
    <property type="nucleotide sequence ID" value="NZ_LZKG01000105.1"/>
</dbReference>
<evidence type="ECO:0000256" key="1">
    <source>
        <dbReference type="SAM" id="Phobius"/>
    </source>
</evidence>
<evidence type="ECO:0008006" key="4">
    <source>
        <dbReference type="Google" id="ProtNLM"/>
    </source>
</evidence>
<gene>
    <name evidence="2" type="ORF">A5710_03855</name>
</gene>
<feature type="transmembrane region" description="Helical" evidence="1">
    <location>
        <begin position="37"/>
        <end position="57"/>
    </location>
</feature>
<dbReference type="EMBL" id="LZKG01000105">
    <property type="protein sequence ID" value="OBI28323.1"/>
    <property type="molecule type" value="Genomic_DNA"/>
</dbReference>